<gene>
    <name evidence="1" type="ORF">ACFS25_16325</name>
</gene>
<protein>
    <submittedName>
        <fullName evidence="1">DUF6624 domain-containing protein</fullName>
    </submittedName>
</protein>
<organism evidence="1 2">
    <name type="scientific">Spirosoma flavum</name>
    <dbReference type="NCBI Taxonomy" id="2048557"/>
    <lineage>
        <taxon>Bacteria</taxon>
        <taxon>Pseudomonadati</taxon>
        <taxon>Bacteroidota</taxon>
        <taxon>Cytophagia</taxon>
        <taxon>Cytophagales</taxon>
        <taxon>Cytophagaceae</taxon>
        <taxon>Spirosoma</taxon>
    </lineage>
</organism>
<dbReference type="InterPro" id="IPR046732">
    <property type="entry name" value="DUF6624"/>
</dbReference>
<dbReference type="EMBL" id="JBHUOM010000013">
    <property type="protein sequence ID" value="MFD2935354.1"/>
    <property type="molecule type" value="Genomic_DNA"/>
</dbReference>
<sequence>MRVFIFFLLFLTIPDCYAQKQSIDSLQIYQAVKGQLLTINQDDQQGRQLLDSISRKYGAKSNQVDSLWKAIHVADQVNLEKIKVIFRQYGWIGEDKVGVQASMTQFLVIQHSDVATQHQFLPIMRQAAKAKKADAGLLAMLEDRVALGERKMQIYGSQISLDPNGAYVMPLVDPDNVDKRRAEVGLGPLADYISRWHLKWDVNAYKAQLPELKKKHGIDN</sequence>
<comment type="caution">
    <text evidence="1">The sequence shown here is derived from an EMBL/GenBank/DDBJ whole genome shotgun (WGS) entry which is preliminary data.</text>
</comment>
<reference evidence="2" key="1">
    <citation type="journal article" date="2019" name="Int. J. Syst. Evol. Microbiol.">
        <title>The Global Catalogue of Microorganisms (GCM) 10K type strain sequencing project: providing services to taxonomists for standard genome sequencing and annotation.</title>
        <authorList>
            <consortium name="The Broad Institute Genomics Platform"/>
            <consortium name="The Broad Institute Genome Sequencing Center for Infectious Disease"/>
            <person name="Wu L."/>
            <person name="Ma J."/>
        </authorList>
    </citation>
    <scope>NUCLEOTIDE SEQUENCE [LARGE SCALE GENOMIC DNA]</scope>
    <source>
        <strain evidence="2">KCTC 52490</strain>
    </source>
</reference>
<accession>A0ABW6AL30</accession>
<name>A0ABW6AL30_9BACT</name>
<dbReference type="Proteomes" id="UP001597512">
    <property type="component" value="Unassembled WGS sequence"/>
</dbReference>
<evidence type="ECO:0000313" key="2">
    <source>
        <dbReference type="Proteomes" id="UP001597512"/>
    </source>
</evidence>
<dbReference type="Pfam" id="PF20329">
    <property type="entry name" value="DUF6624"/>
    <property type="match status" value="1"/>
</dbReference>
<proteinExistence type="predicted"/>
<keyword evidence="2" id="KW-1185">Reference proteome</keyword>
<evidence type="ECO:0000313" key="1">
    <source>
        <dbReference type="EMBL" id="MFD2935354.1"/>
    </source>
</evidence>
<dbReference type="RefSeq" id="WP_381503138.1">
    <property type="nucleotide sequence ID" value="NZ_JBHUOM010000013.1"/>
</dbReference>